<dbReference type="AlphaFoldDB" id="A0A7W2F6V2"/>
<keyword evidence="1" id="KW-1133">Transmembrane helix</keyword>
<keyword evidence="1" id="KW-0472">Membrane</keyword>
<dbReference type="Pfam" id="PF04964">
    <property type="entry name" value="Flp_Fap"/>
    <property type="match status" value="1"/>
</dbReference>
<evidence type="ECO:0000256" key="1">
    <source>
        <dbReference type="SAM" id="Phobius"/>
    </source>
</evidence>
<dbReference type="EMBL" id="JACEZU010000002">
    <property type="protein sequence ID" value="MBA5686212.1"/>
    <property type="molecule type" value="Genomic_DNA"/>
</dbReference>
<sequence>MRFHRDCSAVTAIEYALLAALIAVVIIGSVTVVGSQVLQMYNNIKDQVVLAMQ</sequence>
<comment type="caution">
    <text evidence="2">The sequence shown here is derived from an EMBL/GenBank/DDBJ whole genome shotgun (WGS) entry which is preliminary data.</text>
</comment>
<name>A0A7W2F6V2_9BURK</name>
<proteinExistence type="predicted"/>
<keyword evidence="1" id="KW-0812">Transmembrane</keyword>
<reference evidence="2 3" key="1">
    <citation type="submission" date="2020-07" db="EMBL/GenBank/DDBJ databases">
        <title>Novel species isolated from subtropical streams in China.</title>
        <authorList>
            <person name="Lu H."/>
        </authorList>
    </citation>
    <scope>NUCLEOTIDE SEQUENCE [LARGE SCALE GENOMIC DNA]</scope>
    <source>
        <strain evidence="2 3">LX47W</strain>
    </source>
</reference>
<dbReference type="Proteomes" id="UP000573499">
    <property type="component" value="Unassembled WGS sequence"/>
</dbReference>
<dbReference type="RefSeq" id="WP_182152529.1">
    <property type="nucleotide sequence ID" value="NZ_JACEZU010000002.1"/>
</dbReference>
<feature type="transmembrane region" description="Helical" evidence="1">
    <location>
        <begin position="12"/>
        <end position="33"/>
    </location>
</feature>
<accession>A0A7W2F6V2</accession>
<evidence type="ECO:0000313" key="2">
    <source>
        <dbReference type="EMBL" id="MBA5686212.1"/>
    </source>
</evidence>
<organism evidence="2 3">
    <name type="scientific">Rugamonas apoptosis</name>
    <dbReference type="NCBI Taxonomy" id="2758570"/>
    <lineage>
        <taxon>Bacteria</taxon>
        <taxon>Pseudomonadati</taxon>
        <taxon>Pseudomonadota</taxon>
        <taxon>Betaproteobacteria</taxon>
        <taxon>Burkholderiales</taxon>
        <taxon>Oxalobacteraceae</taxon>
        <taxon>Telluria group</taxon>
        <taxon>Rugamonas</taxon>
    </lineage>
</organism>
<evidence type="ECO:0000313" key="3">
    <source>
        <dbReference type="Proteomes" id="UP000573499"/>
    </source>
</evidence>
<dbReference type="InterPro" id="IPR007047">
    <property type="entry name" value="Flp_Fap"/>
</dbReference>
<keyword evidence="3" id="KW-1185">Reference proteome</keyword>
<gene>
    <name evidence="2" type="ORF">H3H39_03995</name>
</gene>
<protein>
    <submittedName>
        <fullName evidence="2">Flp family type IVb pilin</fullName>
    </submittedName>
</protein>